<keyword evidence="3" id="KW-1185">Reference proteome</keyword>
<comment type="caution">
    <text evidence="2">The sequence shown here is derived from an EMBL/GenBank/DDBJ whole genome shotgun (WGS) entry which is preliminary data.</text>
</comment>
<organism evidence="2 3">
    <name type="scientific">Zizania palustris</name>
    <name type="common">Northern wild rice</name>
    <dbReference type="NCBI Taxonomy" id="103762"/>
    <lineage>
        <taxon>Eukaryota</taxon>
        <taxon>Viridiplantae</taxon>
        <taxon>Streptophyta</taxon>
        <taxon>Embryophyta</taxon>
        <taxon>Tracheophyta</taxon>
        <taxon>Spermatophyta</taxon>
        <taxon>Magnoliopsida</taxon>
        <taxon>Liliopsida</taxon>
        <taxon>Poales</taxon>
        <taxon>Poaceae</taxon>
        <taxon>BOP clade</taxon>
        <taxon>Oryzoideae</taxon>
        <taxon>Oryzeae</taxon>
        <taxon>Zizaniinae</taxon>
        <taxon>Zizania</taxon>
    </lineage>
</organism>
<proteinExistence type="predicted"/>
<protein>
    <submittedName>
        <fullName evidence="2">Uncharacterized protein</fullName>
    </submittedName>
</protein>
<evidence type="ECO:0000313" key="2">
    <source>
        <dbReference type="EMBL" id="KAG8056801.1"/>
    </source>
</evidence>
<reference evidence="2" key="1">
    <citation type="journal article" date="2021" name="bioRxiv">
        <title>Whole Genome Assembly and Annotation of Northern Wild Rice, Zizania palustris L., Supports a Whole Genome Duplication in the Zizania Genus.</title>
        <authorList>
            <person name="Haas M."/>
            <person name="Kono T."/>
            <person name="Macchietto M."/>
            <person name="Millas R."/>
            <person name="McGilp L."/>
            <person name="Shao M."/>
            <person name="Duquette J."/>
            <person name="Hirsch C.N."/>
            <person name="Kimball J."/>
        </authorList>
    </citation>
    <scope>NUCLEOTIDE SEQUENCE</scope>
    <source>
        <tissue evidence="2">Fresh leaf tissue</tissue>
    </source>
</reference>
<feature type="compositionally biased region" description="Low complexity" evidence="1">
    <location>
        <begin position="20"/>
        <end position="37"/>
    </location>
</feature>
<evidence type="ECO:0000256" key="1">
    <source>
        <dbReference type="SAM" id="MobiDB-lite"/>
    </source>
</evidence>
<gene>
    <name evidence="2" type="ORF">GUJ93_ZPchr0002g25517</name>
</gene>
<evidence type="ECO:0000313" key="3">
    <source>
        <dbReference type="Proteomes" id="UP000729402"/>
    </source>
</evidence>
<dbReference type="Proteomes" id="UP000729402">
    <property type="component" value="Unassembled WGS sequence"/>
</dbReference>
<sequence length="138" mass="14962">MGFPKVNTFHGLVGSESSKSQRLSRLGLSTRSSPRAAAGRRRGHRAGTPQVPTRRRGRASAASPGASLGRVPFVARPGRAPISPGFSALSRESPLPGFGFYRVAVEPLLRQILQVKRREQSTRSKEVDNTEWCPLACL</sequence>
<dbReference type="AlphaFoldDB" id="A0A8J5RMJ1"/>
<feature type="region of interest" description="Disordered" evidence="1">
    <location>
        <begin position="1"/>
        <end position="74"/>
    </location>
</feature>
<dbReference type="EMBL" id="JAAALK010000287">
    <property type="protein sequence ID" value="KAG8056801.1"/>
    <property type="molecule type" value="Genomic_DNA"/>
</dbReference>
<feature type="compositionally biased region" description="Low complexity" evidence="1">
    <location>
        <begin position="59"/>
        <end position="70"/>
    </location>
</feature>
<reference evidence="2" key="2">
    <citation type="submission" date="2021-02" db="EMBL/GenBank/DDBJ databases">
        <authorList>
            <person name="Kimball J.A."/>
            <person name="Haas M.W."/>
            <person name="Macchietto M."/>
            <person name="Kono T."/>
            <person name="Duquette J."/>
            <person name="Shao M."/>
        </authorList>
    </citation>
    <scope>NUCLEOTIDE SEQUENCE</scope>
    <source>
        <tissue evidence="2">Fresh leaf tissue</tissue>
    </source>
</reference>
<name>A0A8J5RMJ1_ZIZPA</name>
<accession>A0A8J5RMJ1</accession>